<dbReference type="InterPro" id="IPR016195">
    <property type="entry name" value="Pol/histidinol_Pase-like"/>
</dbReference>
<dbReference type="InterPro" id="IPR003141">
    <property type="entry name" value="Pol/His_phosphatase_N"/>
</dbReference>
<keyword evidence="3" id="KW-1185">Reference proteome</keyword>
<dbReference type="RefSeq" id="WP_189401810.1">
    <property type="nucleotide sequence ID" value="NZ_BMXA01000004.1"/>
</dbReference>
<gene>
    <name evidence="2" type="ORF">GCM10008090_25290</name>
</gene>
<dbReference type="SMART" id="SM00481">
    <property type="entry name" value="POLIIIAc"/>
    <property type="match status" value="1"/>
</dbReference>
<name>A0A918RVQ1_9GAMM</name>
<dbReference type="AlphaFoldDB" id="A0A918RVQ1"/>
<dbReference type="CDD" id="cd07438">
    <property type="entry name" value="PHP_HisPPase_AMP"/>
    <property type="match status" value="1"/>
</dbReference>
<dbReference type="EMBL" id="BMXA01000004">
    <property type="protein sequence ID" value="GHA14445.1"/>
    <property type="molecule type" value="Genomic_DNA"/>
</dbReference>
<dbReference type="Pfam" id="PF02811">
    <property type="entry name" value="PHP"/>
    <property type="match status" value="1"/>
</dbReference>
<evidence type="ECO:0000313" key="3">
    <source>
        <dbReference type="Proteomes" id="UP000614811"/>
    </source>
</evidence>
<dbReference type="Gene3D" id="1.10.150.650">
    <property type="match status" value="1"/>
</dbReference>
<dbReference type="InterPro" id="IPR052018">
    <property type="entry name" value="PHP_domain"/>
</dbReference>
<dbReference type="SUPFAM" id="SSF89550">
    <property type="entry name" value="PHP domain-like"/>
    <property type="match status" value="1"/>
</dbReference>
<feature type="domain" description="Polymerase/histidinol phosphatase N-terminal" evidence="1">
    <location>
        <begin position="3"/>
        <end position="69"/>
    </location>
</feature>
<protein>
    <submittedName>
        <fullName evidence="2">Phosphatase</fullName>
    </submittedName>
</protein>
<dbReference type="GO" id="GO:0035312">
    <property type="term" value="F:5'-3' DNA exonuclease activity"/>
    <property type="evidence" value="ECO:0007669"/>
    <property type="project" value="TreeGrafter"/>
</dbReference>
<dbReference type="Proteomes" id="UP000614811">
    <property type="component" value="Unassembled WGS sequence"/>
</dbReference>
<dbReference type="PANTHER" id="PTHR42924">
    <property type="entry name" value="EXONUCLEASE"/>
    <property type="match status" value="1"/>
</dbReference>
<evidence type="ECO:0000313" key="2">
    <source>
        <dbReference type="EMBL" id="GHA14445.1"/>
    </source>
</evidence>
<accession>A0A918RVQ1</accession>
<reference evidence="2" key="1">
    <citation type="journal article" date="2014" name="Int. J. Syst. Evol. Microbiol.">
        <title>Complete genome sequence of Corynebacterium casei LMG S-19264T (=DSM 44701T), isolated from a smear-ripened cheese.</title>
        <authorList>
            <consortium name="US DOE Joint Genome Institute (JGI-PGF)"/>
            <person name="Walter F."/>
            <person name="Albersmeier A."/>
            <person name="Kalinowski J."/>
            <person name="Ruckert C."/>
        </authorList>
    </citation>
    <scope>NUCLEOTIDE SEQUENCE</scope>
    <source>
        <strain evidence="2">KCTC 12711</strain>
    </source>
</reference>
<proteinExistence type="predicted"/>
<dbReference type="GO" id="GO:0004534">
    <property type="term" value="F:5'-3' RNA exonuclease activity"/>
    <property type="evidence" value="ECO:0007669"/>
    <property type="project" value="TreeGrafter"/>
</dbReference>
<evidence type="ECO:0000259" key="1">
    <source>
        <dbReference type="SMART" id="SM00481"/>
    </source>
</evidence>
<dbReference type="InterPro" id="IPR004013">
    <property type="entry name" value="PHP_dom"/>
</dbReference>
<organism evidence="2 3">
    <name type="scientific">Arenicella chitinivorans</name>
    <dbReference type="NCBI Taxonomy" id="1329800"/>
    <lineage>
        <taxon>Bacteria</taxon>
        <taxon>Pseudomonadati</taxon>
        <taxon>Pseudomonadota</taxon>
        <taxon>Gammaproteobacteria</taxon>
        <taxon>Arenicellales</taxon>
        <taxon>Arenicellaceae</taxon>
        <taxon>Arenicella</taxon>
    </lineage>
</organism>
<dbReference type="PANTHER" id="PTHR42924:SF3">
    <property type="entry name" value="POLYMERASE_HISTIDINOL PHOSPHATASE N-TERMINAL DOMAIN-CONTAINING PROTEIN"/>
    <property type="match status" value="1"/>
</dbReference>
<reference evidence="2" key="2">
    <citation type="submission" date="2020-09" db="EMBL/GenBank/DDBJ databases">
        <authorList>
            <person name="Sun Q."/>
            <person name="Kim S."/>
        </authorList>
    </citation>
    <scope>NUCLEOTIDE SEQUENCE</scope>
    <source>
        <strain evidence="2">KCTC 12711</strain>
    </source>
</reference>
<comment type="caution">
    <text evidence="2">The sequence shown here is derived from an EMBL/GenBank/DDBJ whole genome shotgun (WGS) entry which is preliminary data.</text>
</comment>
<sequence length="275" mass="30570">MKYDLHCHSYFSDGAHSPLELMQMAGEAEITHLALTDHDTLDGLADARRAALAHGGITLINGVELSCTWENQLLHIVGLNVDPANAVLRKGVQLNRQRRLERADAMYEDFSQHDIDIRPVVTRLIPERSVPTRPHFADALVEMGLAKNKKQAFKRYLVRGKPGYIPVQWASLSDIGEWITASGGIAVLAHPNRYKFTRTKLSRLISEMRECGINGMEVSTGTTDRQQAAMLGELANKFGLLASVGSDFHAMDQPWARLGCAEPLSKQLTPVWTQF</sequence>
<dbReference type="Gene3D" id="3.20.20.140">
    <property type="entry name" value="Metal-dependent hydrolases"/>
    <property type="match status" value="1"/>
</dbReference>